<feature type="transmembrane region" description="Helical" evidence="5">
    <location>
        <begin position="224"/>
        <end position="246"/>
    </location>
</feature>
<feature type="transmembrane region" description="Helical" evidence="5">
    <location>
        <begin position="34"/>
        <end position="51"/>
    </location>
</feature>
<feature type="transmembrane region" description="Helical" evidence="5">
    <location>
        <begin position="58"/>
        <end position="77"/>
    </location>
</feature>
<evidence type="ECO:0000256" key="5">
    <source>
        <dbReference type="SAM" id="Phobius"/>
    </source>
</evidence>
<feature type="transmembrane region" description="Helical" evidence="5">
    <location>
        <begin position="83"/>
        <end position="105"/>
    </location>
</feature>
<evidence type="ECO:0000256" key="2">
    <source>
        <dbReference type="ARBA" id="ARBA00022692"/>
    </source>
</evidence>
<dbReference type="PANTHER" id="PTHR37422:SF17">
    <property type="entry name" value="O-ANTIGEN LIGASE"/>
    <property type="match status" value="1"/>
</dbReference>
<keyword evidence="2 5" id="KW-0812">Transmembrane</keyword>
<keyword evidence="3 5" id="KW-1133">Transmembrane helix</keyword>
<evidence type="ECO:0000313" key="7">
    <source>
        <dbReference type="EMBL" id="GAD57875.1"/>
    </source>
</evidence>
<feature type="domain" description="O-antigen ligase-related" evidence="6">
    <location>
        <begin position="187"/>
        <end position="325"/>
    </location>
</feature>
<dbReference type="Proteomes" id="UP000016569">
    <property type="component" value="Unassembled WGS sequence"/>
</dbReference>
<gene>
    <name evidence="7" type="ORF">MBEBAB_0125</name>
</gene>
<evidence type="ECO:0000313" key="8">
    <source>
        <dbReference type="Proteomes" id="UP000016569"/>
    </source>
</evidence>
<evidence type="ECO:0000256" key="4">
    <source>
        <dbReference type="ARBA" id="ARBA00023136"/>
    </source>
</evidence>
<sequence length="425" mass="45787">MASIGLLIMLSGAILGPVFAPSSGGGADSSLLRLMWLPAYVAILGLMASRYEAMARLWFPLFLLLLLALLAYASRYWSLAPDITIRRVIALVMSTFFAVYLAAAWPGRRLPVLLTQTALILAVLSLIFVVALPSIGIHQDVNAGLWRGVWYEKNTMGWVMVAGAVSAAAVLASPGPHRALAMVAFPFCVLMILGTQSKTALLCLMAACGIIGGLWVLRKVGPALAVAGVWTGVVAVAAGVGILISAPEFILEALGKDPSLTGRTEIWEAIGRFSEQRPMTGYGYAAFWGLHSDPANYIRVQNQWDVPSAHQGWLEVLIQLGWIGVWSVGAVVVIGVMGSFLRLPVAGRQEGFWAAGYLAAFLLLSLSESVLLRHQDLPWVLFMAVLARAFAPLTPPEVIDDPRRRAPARRPVARPLPVHARALNR</sequence>
<feature type="transmembrane region" description="Helical" evidence="5">
    <location>
        <begin position="112"/>
        <end position="135"/>
    </location>
</feature>
<evidence type="ECO:0000256" key="3">
    <source>
        <dbReference type="ARBA" id="ARBA00022989"/>
    </source>
</evidence>
<organism evidence="7 8">
    <name type="scientific">Brevundimonas abyssalis TAR-001</name>
    <dbReference type="NCBI Taxonomy" id="1391729"/>
    <lineage>
        <taxon>Bacteria</taxon>
        <taxon>Pseudomonadati</taxon>
        <taxon>Pseudomonadota</taxon>
        <taxon>Alphaproteobacteria</taxon>
        <taxon>Caulobacterales</taxon>
        <taxon>Caulobacteraceae</taxon>
        <taxon>Brevundimonas</taxon>
    </lineage>
</organism>
<comment type="subcellular location">
    <subcellularLocation>
        <location evidence="1">Membrane</location>
        <topology evidence="1">Multi-pass membrane protein</topology>
    </subcellularLocation>
</comment>
<feature type="transmembrane region" description="Helical" evidence="5">
    <location>
        <begin position="177"/>
        <end position="193"/>
    </location>
</feature>
<evidence type="ECO:0000256" key="1">
    <source>
        <dbReference type="ARBA" id="ARBA00004141"/>
    </source>
</evidence>
<keyword evidence="8" id="KW-1185">Reference proteome</keyword>
<dbReference type="EMBL" id="BATC01000002">
    <property type="protein sequence ID" value="GAD57875.1"/>
    <property type="molecule type" value="Genomic_DNA"/>
</dbReference>
<reference evidence="8" key="1">
    <citation type="journal article" date="2013" name="Genome Announc.">
        <title>Draft Genome Sequence of the Dimorphic Prosthecate Bacterium Brevundimonas abyssalis TAR-001T.</title>
        <authorList>
            <person name="Tsubouchi T."/>
            <person name="Nishi S."/>
            <person name="Usui K."/>
            <person name="Shimane Y."/>
            <person name="Takaki Y."/>
            <person name="Maruyama T."/>
            <person name="Hatada Y."/>
        </authorList>
    </citation>
    <scope>NUCLEOTIDE SEQUENCE [LARGE SCALE GENOMIC DNA]</scope>
    <source>
        <strain evidence="8">TAR-001</strain>
    </source>
</reference>
<proteinExistence type="predicted"/>
<comment type="caution">
    <text evidence="7">The sequence shown here is derived from an EMBL/GenBank/DDBJ whole genome shotgun (WGS) entry which is preliminary data.</text>
</comment>
<keyword evidence="7" id="KW-0436">Ligase</keyword>
<dbReference type="GO" id="GO:0016020">
    <property type="term" value="C:membrane"/>
    <property type="evidence" value="ECO:0007669"/>
    <property type="project" value="UniProtKB-SubCell"/>
</dbReference>
<keyword evidence="4 5" id="KW-0472">Membrane</keyword>
<name>A0A8E0KII1_9CAUL</name>
<accession>A0A8E0KII1</accession>
<feature type="transmembrane region" description="Helical" evidence="5">
    <location>
        <begin position="199"/>
        <end position="217"/>
    </location>
</feature>
<dbReference type="InterPro" id="IPR007016">
    <property type="entry name" value="O-antigen_ligase-rel_domated"/>
</dbReference>
<protein>
    <submittedName>
        <fullName evidence="7">Lipid A core-O-antigen ligase and related enzymes</fullName>
    </submittedName>
</protein>
<feature type="transmembrane region" description="Helical" evidence="5">
    <location>
        <begin position="316"/>
        <end position="340"/>
    </location>
</feature>
<dbReference type="GO" id="GO:0016874">
    <property type="term" value="F:ligase activity"/>
    <property type="evidence" value="ECO:0007669"/>
    <property type="project" value="UniProtKB-KW"/>
</dbReference>
<dbReference type="Pfam" id="PF04932">
    <property type="entry name" value="Wzy_C"/>
    <property type="match status" value="1"/>
</dbReference>
<evidence type="ECO:0000259" key="6">
    <source>
        <dbReference type="Pfam" id="PF04932"/>
    </source>
</evidence>
<dbReference type="InterPro" id="IPR051533">
    <property type="entry name" value="WaaL-like"/>
</dbReference>
<dbReference type="PANTHER" id="PTHR37422">
    <property type="entry name" value="TEICHURONIC ACID BIOSYNTHESIS PROTEIN TUAE"/>
    <property type="match status" value="1"/>
</dbReference>
<feature type="transmembrane region" description="Helical" evidence="5">
    <location>
        <begin position="352"/>
        <end position="371"/>
    </location>
</feature>
<feature type="transmembrane region" description="Helical" evidence="5">
    <location>
        <begin position="155"/>
        <end position="172"/>
    </location>
</feature>
<dbReference type="AlphaFoldDB" id="A0A8E0KII1"/>